<dbReference type="SMART" id="SM00192">
    <property type="entry name" value="LDLa"/>
    <property type="match status" value="5"/>
</dbReference>
<dbReference type="PROSITE" id="PS01209">
    <property type="entry name" value="LDLRA_1"/>
    <property type="match status" value="3"/>
</dbReference>
<dbReference type="PROSITE" id="PS50068">
    <property type="entry name" value="LDLRA_2"/>
    <property type="match status" value="5"/>
</dbReference>
<feature type="disulfide bond" evidence="2">
    <location>
        <begin position="82"/>
        <end position="94"/>
    </location>
</feature>
<keyword evidence="4" id="KW-0732">Signal</keyword>
<dbReference type="Gene3D" id="4.10.400.10">
    <property type="entry name" value="Low-density Lipoprotein Receptor"/>
    <property type="match status" value="5"/>
</dbReference>
<dbReference type="RefSeq" id="XP_028030783.1">
    <property type="nucleotide sequence ID" value="XM_028174982.1"/>
</dbReference>
<dbReference type="PROSITE" id="PS00134">
    <property type="entry name" value="TRYPSIN_HIS"/>
    <property type="match status" value="1"/>
</dbReference>
<evidence type="ECO:0000256" key="4">
    <source>
        <dbReference type="SAM" id="SignalP"/>
    </source>
</evidence>
<feature type="disulfide bond" evidence="2">
    <location>
        <begin position="176"/>
        <end position="194"/>
    </location>
</feature>
<feature type="disulfide bond" evidence="2">
    <location>
        <begin position="123"/>
        <end position="135"/>
    </location>
</feature>
<feature type="disulfide bond" evidence="2">
    <location>
        <begin position="130"/>
        <end position="148"/>
    </location>
</feature>
<gene>
    <name evidence="8" type="primary">LOC114243475</name>
</gene>
<dbReference type="Gene3D" id="2.10.70.10">
    <property type="entry name" value="Complement Module, domain 1"/>
    <property type="match status" value="1"/>
</dbReference>
<dbReference type="SUPFAM" id="SSF57424">
    <property type="entry name" value="LDL receptor-like module"/>
    <property type="match status" value="5"/>
</dbReference>
<dbReference type="Gene3D" id="2.40.10.10">
    <property type="entry name" value="Trypsin-like serine proteases"/>
    <property type="match status" value="1"/>
</dbReference>
<keyword evidence="3" id="KW-0768">Sushi</keyword>
<dbReference type="OrthoDB" id="2019384at2759"/>
<dbReference type="InterPro" id="IPR018114">
    <property type="entry name" value="TRYPSIN_HIS"/>
</dbReference>
<proteinExistence type="predicted"/>
<feature type="disulfide bond" evidence="2">
    <location>
        <begin position="46"/>
        <end position="61"/>
    </location>
</feature>
<evidence type="ECO:0000256" key="2">
    <source>
        <dbReference type="PROSITE-ProRule" id="PRU00124"/>
    </source>
</evidence>
<dbReference type="KEGG" id="bman:114243475"/>
<comment type="caution">
    <text evidence="3">Lacks conserved residue(s) required for the propagation of feature annotation.</text>
</comment>
<protein>
    <submittedName>
        <fullName evidence="8">Modular serine protease-like</fullName>
    </submittedName>
</protein>
<dbReference type="InterPro" id="IPR002172">
    <property type="entry name" value="LDrepeatLR_classA_rpt"/>
</dbReference>
<dbReference type="CDD" id="cd00112">
    <property type="entry name" value="LDLa"/>
    <property type="match status" value="5"/>
</dbReference>
<evidence type="ECO:0000259" key="5">
    <source>
        <dbReference type="PROSITE" id="PS50240"/>
    </source>
</evidence>
<dbReference type="InterPro" id="IPR035976">
    <property type="entry name" value="Sushi/SCR/CCP_sf"/>
</dbReference>
<evidence type="ECO:0000313" key="8">
    <source>
        <dbReference type="RefSeq" id="XP_028030783.1"/>
    </source>
</evidence>
<dbReference type="GO" id="GO:0006508">
    <property type="term" value="P:proteolysis"/>
    <property type="evidence" value="ECO:0007669"/>
    <property type="project" value="InterPro"/>
</dbReference>
<feature type="chain" id="PRO_5026958005" evidence="4">
    <location>
        <begin position="18"/>
        <end position="670"/>
    </location>
</feature>
<dbReference type="PROSITE" id="PS50240">
    <property type="entry name" value="TRYPSIN_DOM"/>
    <property type="match status" value="1"/>
</dbReference>
<feature type="disulfide bond" evidence="2">
    <location>
        <begin position="34"/>
        <end position="52"/>
    </location>
</feature>
<dbReference type="SMART" id="SM00020">
    <property type="entry name" value="Tryp_SPc"/>
    <property type="match status" value="1"/>
</dbReference>
<dbReference type="InterPro" id="IPR043504">
    <property type="entry name" value="Peptidase_S1_PA_chymotrypsin"/>
</dbReference>
<dbReference type="InterPro" id="IPR023415">
    <property type="entry name" value="LDLR_class-A_CS"/>
</dbReference>
<keyword evidence="7" id="KW-1185">Reference proteome</keyword>
<dbReference type="InterPro" id="IPR009003">
    <property type="entry name" value="Peptidase_S1_PA"/>
</dbReference>
<feature type="domain" description="Sushi" evidence="6">
    <location>
        <begin position="262"/>
        <end position="326"/>
    </location>
</feature>
<organism evidence="7 8">
    <name type="scientific">Bombyx mandarina</name>
    <name type="common">Wild silk moth</name>
    <name type="synonym">Wild silkworm</name>
    <dbReference type="NCBI Taxonomy" id="7092"/>
    <lineage>
        <taxon>Eukaryota</taxon>
        <taxon>Metazoa</taxon>
        <taxon>Ecdysozoa</taxon>
        <taxon>Arthropoda</taxon>
        <taxon>Hexapoda</taxon>
        <taxon>Insecta</taxon>
        <taxon>Pterygota</taxon>
        <taxon>Neoptera</taxon>
        <taxon>Endopterygota</taxon>
        <taxon>Lepidoptera</taxon>
        <taxon>Glossata</taxon>
        <taxon>Ditrysia</taxon>
        <taxon>Bombycoidea</taxon>
        <taxon>Bombycidae</taxon>
        <taxon>Bombycinae</taxon>
        <taxon>Bombyx</taxon>
    </lineage>
</organism>
<accession>A0A6J2JNC2</accession>
<evidence type="ECO:0000256" key="1">
    <source>
        <dbReference type="ARBA" id="ARBA00023157"/>
    </source>
</evidence>
<dbReference type="SMR" id="A0A6J2JNC2"/>
<dbReference type="AlphaFoldDB" id="A0A6J2JNC2"/>
<dbReference type="PRINTS" id="PR00261">
    <property type="entry name" value="LDLRECEPTOR"/>
</dbReference>
<feature type="domain" description="Peptidase S1" evidence="5">
    <location>
        <begin position="408"/>
        <end position="670"/>
    </location>
</feature>
<feature type="signal peptide" evidence="4">
    <location>
        <begin position="1"/>
        <end position="17"/>
    </location>
</feature>
<keyword evidence="1 2" id="KW-1015">Disulfide bond</keyword>
<feature type="disulfide bond" evidence="2">
    <location>
        <begin position="210"/>
        <end position="222"/>
    </location>
</feature>
<dbReference type="InterPro" id="IPR001254">
    <property type="entry name" value="Trypsin_dom"/>
</dbReference>
<feature type="disulfide bond" evidence="2">
    <location>
        <begin position="27"/>
        <end position="39"/>
    </location>
</feature>
<evidence type="ECO:0000313" key="7">
    <source>
        <dbReference type="Proteomes" id="UP000504629"/>
    </source>
</evidence>
<evidence type="ECO:0000259" key="6">
    <source>
        <dbReference type="PROSITE" id="PS50923"/>
    </source>
</evidence>
<feature type="disulfide bond" evidence="2">
    <location>
        <begin position="89"/>
        <end position="107"/>
    </location>
</feature>
<feature type="disulfide bond" evidence="2">
    <location>
        <begin position="217"/>
        <end position="235"/>
    </location>
</feature>
<dbReference type="Pfam" id="PF00089">
    <property type="entry name" value="Trypsin"/>
    <property type="match status" value="1"/>
</dbReference>
<name>A0A6J2JNC2_BOMMA</name>
<dbReference type="InterPro" id="IPR000436">
    <property type="entry name" value="Sushi_SCR_CCP_dom"/>
</dbReference>
<dbReference type="PROSITE" id="PS50923">
    <property type="entry name" value="SUSHI"/>
    <property type="match status" value="1"/>
</dbReference>
<sequence>MYLYLSVILFVTSSVLTKITNPYDSSCSYNEFECGDGGCVSIDRVCNGIEDCSGAEDETVCYEIPAKFGLHSSRRRRQTSNCKKSEWRCRDGTCISFDGKCDGVVDCPDSSDETHALCGKTTCQSNWFRCTYGACVDGTAPCNGIQECADNSDELLPQCRGNEVADATNLRDKFKCADGNVIPATAFCDGVADCPDGSDETVQACAGRTCPAYLFQCAYGACVDAGSDCNGIKECADGSDESDELCDRVLSGKPTQKPSASGGCVLPQYPAHGSYVVLNTPNATPGQTFDSIQVNVTCKPGYGVMGRNDVFCLNGWWSDKLPQCVRFCTLNSHASVEYKCLLTNGNEGTRPCGSLEPTGTIVQPQCRSPNYYSTVPLGYMRCIEGNWDYVATCTPECGRVTPDGEELVFGGRSAKRGELPWHAGIYRKTSTPYMQICGGSLVSTTVVISAAHCFWSNLNQQLPTTDYAVAVGKIYRPWNNPKDLDVQKSDVRDIKIPIRFQGRTANFQEDIAIVILATRIEYRTYVRPACLDFDISFERQQLQDGKPGKVAGWGLTSENGNASQILKVVDLPYIDIDRCIGMAPPGFREYINGDKICAGDGEGKALCKGDSGGGLAFSTYDKGVERYYLRGIVSTASTNENLCNTNTFTTFTQVSKHEHFIKQYLHVVQT</sequence>
<dbReference type="Pfam" id="PF00057">
    <property type="entry name" value="Ldl_recept_a"/>
    <property type="match status" value="5"/>
</dbReference>
<dbReference type="PANTHER" id="PTHR24252:SF7">
    <property type="entry name" value="HYALIN"/>
    <property type="match status" value="1"/>
</dbReference>
<evidence type="ECO:0000256" key="3">
    <source>
        <dbReference type="PROSITE-ProRule" id="PRU00302"/>
    </source>
</evidence>
<dbReference type="SMART" id="SM00032">
    <property type="entry name" value="CCP"/>
    <property type="match status" value="1"/>
</dbReference>
<dbReference type="CDD" id="cd00190">
    <property type="entry name" value="Tryp_SPc"/>
    <property type="match status" value="1"/>
</dbReference>
<dbReference type="Proteomes" id="UP000504629">
    <property type="component" value="Unplaced"/>
</dbReference>
<dbReference type="GO" id="GO:0004252">
    <property type="term" value="F:serine-type endopeptidase activity"/>
    <property type="evidence" value="ECO:0007669"/>
    <property type="project" value="InterPro"/>
</dbReference>
<dbReference type="SUPFAM" id="SSF50494">
    <property type="entry name" value="Trypsin-like serine proteases"/>
    <property type="match status" value="1"/>
</dbReference>
<dbReference type="GeneID" id="114243475"/>
<dbReference type="PANTHER" id="PTHR24252">
    <property type="entry name" value="ACROSIN-RELATED"/>
    <property type="match status" value="1"/>
</dbReference>
<reference evidence="8" key="1">
    <citation type="submission" date="2025-08" db="UniProtKB">
        <authorList>
            <consortium name="RefSeq"/>
        </authorList>
    </citation>
    <scope>IDENTIFICATION</scope>
    <source>
        <tissue evidence="8">Silk gland</tissue>
    </source>
</reference>
<dbReference type="InterPro" id="IPR036055">
    <property type="entry name" value="LDL_receptor-like_sf"/>
</dbReference>
<dbReference type="SUPFAM" id="SSF57535">
    <property type="entry name" value="Complement control module/SCR domain"/>
    <property type="match status" value="1"/>
</dbReference>